<evidence type="ECO:0000313" key="2">
    <source>
        <dbReference type="EMBL" id="KMP04563.1"/>
    </source>
</evidence>
<accession>A0A0J6YCJ6</accession>
<dbReference type="Proteomes" id="UP000054565">
    <property type="component" value="Unassembled WGS sequence"/>
</dbReference>
<sequence>MGKGKIGTRTGGGKTDLRAPTRDTRAETSVSHVLYTQSMGTEDSVQARKSRRYCSPGGARWACATTHSRVIMRCSYIRSCRSGTQDAGFPGGEIRARHYL</sequence>
<feature type="region of interest" description="Disordered" evidence="1">
    <location>
        <begin position="1"/>
        <end position="28"/>
    </location>
</feature>
<dbReference type="EMBL" id="DS028095">
    <property type="protein sequence ID" value="KMP04563.1"/>
    <property type="molecule type" value="Genomic_DNA"/>
</dbReference>
<proteinExistence type="predicted"/>
<evidence type="ECO:0000313" key="3">
    <source>
        <dbReference type="Proteomes" id="UP000054565"/>
    </source>
</evidence>
<evidence type="ECO:0000256" key="1">
    <source>
        <dbReference type="SAM" id="MobiDB-lite"/>
    </source>
</evidence>
<feature type="compositionally biased region" description="Gly residues" evidence="1">
    <location>
        <begin position="1"/>
        <end position="14"/>
    </location>
</feature>
<name>A0A0J6YCJ6_COCIT</name>
<dbReference type="AlphaFoldDB" id="A0A0J6YCJ6"/>
<organism evidence="2 3">
    <name type="scientific">Coccidioides immitis RMSCC 2394</name>
    <dbReference type="NCBI Taxonomy" id="404692"/>
    <lineage>
        <taxon>Eukaryota</taxon>
        <taxon>Fungi</taxon>
        <taxon>Dikarya</taxon>
        <taxon>Ascomycota</taxon>
        <taxon>Pezizomycotina</taxon>
        <taxon>Eurotiomycetes</taxon>
        <taxon>Eurotiomycetidae</taxon>
        <taxon>Onygenales</taxon>
        <taxon>Onygenaceae</taxon>
        <taxon>Coccidioides</taxon>
    </lineage>
</organism>
<feature type="compositionally biased region" description="Basic and acidic residues" evidence="1">
    <location>
        <begin position="15"/>
        <end position="26"/>
    </location>
</feature>
<gene>
    <name evidence="2" type="ORF">CIRG_04244</name>
</gene>
<reference evidence="3" key="1">
    <citation type="journal article" date="2010" name="Genome Res.">
        <title>Population genomic sequencing of Coccidioides fungi reveals recent hybridization and transposon control.</title>
        <authorList>
            <person name="Neafsey D.E."/>
            <person name="Barker B.M."/>
            <person name="Sharpton T.J."/>
            <person name="Stajich J.E."/>
            <person name="Park D.J."/>
            <person name="Whiston E."/>
            <person name="Hung C.-Y."/>
            <person name="McMahan C."/>
            <person name="White J."/>
            <person name="Sykes S."/>
            <person name="Heiman D."/>
            <person name="Young S."/>
            <person name="Zeng Q."/>
            <person name="Abouelleil A."/>
            <person name="Aftuck L."/>
            <person name="Bessette D."/>
            <person name="Brown A."/>
            <person name="FitzGerald M."/>
            <person name="Lui A."/>
            <person name="Macdonald J.P."/>
            <person name="Priest M."/>
            <person name="Orbach M.J."/>
            <person name="Galgiani J.N."/>
            <person name="Kirkland T.N."/>
            <person name="Cole G.T."/>
            <person name="Birren B.W."/>
            <person name="Henn M.R."/>
            <person name="Taylor J.W."/>
            <person name="Rounsley S.D."/>
        </authorList>
    </citation>
    <scope>NUCLEOTIDE SEQUENCE [LARGE SCALE GENOMIC DNA]</scope>
    <source>
        <strain evidence="3">RMSCC 2394</strain>
    </source>
</reference>
<protein>
    <submittedName>
        <fullName evidence="2">Uncharacterized protein</fullName>
    </submittedName>
</protein>